<dbReference type="InterPro" id="IPR025405">
    <property type="entry name" value="DUF4131"/>
</dbReference>
<dbReference type="NCBIfam" id="TIGR00360">
    <property type="entry name" value="ComEC_N-term"/>
    <property type="match status" value="1"/>
</dbReference>
<keyword evidence="3 6" id="KW-0812">Transmembrane</keyword>
<keyword evidence="5 6" id="KW-0472">Membrane</keyword>
<evidence type="ECO:0000256" key="4">
    <source>
        <dbReference type="ARBA" id="ARBA00022989"/>
    </source>
</evidence>
<evidence type="ECO:0000256" key="5">
    <source>
        <dbReference type="ARBA" id="ARBA00023136"/>
    </source>
</evidence>
<evidence type="ECO:0000256" key="1">
    <source>
        <dbReference type="ARBA" id="ARBA00004651"/>
    </source>
</evidence>
<protein>
    <recommendedName>
        <fullName evidence="11">ComEC/Rec2-related protein domain-containing protein</fullName>
    </recommendedName>
</protein>
<dbReference type="InterPro" id="IPR052159">
    <property type="entry name" value="Competence_DNA_uptake"/>
</dbReference>
<reference evidence="9 10" key="1">
    <citation type="journal article" date="2016" name="Nat. Commun.">
        <title>Thousands of microbial genomes shed light on interconnected biogeochemical processes in an aquifer system.</title>
        <authorList>
            <person name="Anantharaman K."/>
            <person name="Brown C.T."/>
            <person name="Hug L.A."/>
            <person name="Sharon I."/>
            <person name="Castelle C.J."/>
            <person name="Probst A.J."/>
            <person name="Thomas B.C."/>
            <person name="Singh A."/>
            <person name="Wilkins M.J."/>
            <person name="Karaoz U."/>
            <person name="Brodie E.L."/>
            <person name="Williams K.H."/>
            <person name="Hubbard S.S."/>
            <person name="Banfield J.F."/>
        </authorList>
    </citation>
    <scope>NUCLEOTIDE SEQUENCE [LARGE SCALE GENOMIC DNA]</scope>
</reference>
<name>A0A1G2SZU7_9BACT</name>
<feature type="domain" description="DUF4131" evidence="8">
    <location>
        <begin position="29"/>
        <end position="163"/>
    </location>
</feature>
<gene>
    <name evidence="9" type="ORF">A2838_00610</name>
</gene>
<feature type="transmembrane region" description="Helical" evidence="6">
    <location>
        <begin position="12"/>
        <end position="42"/>
    </location>
</feature>
<keyword evidence="2" id="KW-1003">Cell membrane</keyword>
<dbReference type="Pfam" id="PF13567">
    <property type="entry name" value="DUF4131"/>
    <property type="match status" value="1"/>
</dbReference>
<dbReference type="Proteomes" id="UP000178107">
    <property type="component" value="Unassembled WGS sequence"/>
</dbReference>
<evidence type="ECO:0008006" key="11">
    <source>
        <dbReference type="Google" id="ProtNLM"/>
    </source>
</evidence>
<sequence>MDRAIFTSIFSFASGILVASFVFISPIVSIFLILVAFAVLLAEKIYQNHIGKEVLLVTFALIAFGLGTLRYAVKDFHELVTPSGEGIVVSEPEQRDNATRFVLRADNGEKVLVSAGLYEEILYGDRVRIEGKLERPGMLEDFDYAAYLSKDDIYWTMGFAKTEVVLSGHGQPIKAGLLKIKKSFVNKIRETFAEPYASLLAGLIVAGRDAMPKNILEEFRRAGIIHIVVLSGYNITIIADFLRRMFEKLFLLSSRTAVPQLASGASIAGILLFVIMTGAEATVVRAAIMVLTVIAAKMLGRKYSAPRALLLAGTVMLIHNPKILVFDASFQLSFLATLALIYVVPVVEKYLEFITERWELRMTVTTTIATQVTVLPLLVYSVGDFSLVSLPANVLVLLIIPYTMLLGFLAAVSAYIGALVAMPLSYLAYILLWWILGVSSFLGNLPFATIAVPHVSAWMVILVYLVLITFVWRWRSFPRKIAS</sequence>
<dbReference type="PANTHER" id="PTHR30619:SF7">
    <property type="entry name" value="BETA-LACTAMASE DOMAIN PROTEIN"/>
    <property type="match status" value="1"/>
</dbReference>
<feature type="transmembrane region" description="Helical" evidence="6">
    <location>
        <begin position="363"/>
        <end position="382"/>
    </location>
</feature>
<feature type="transmembrane region" description="Helical" evidence="6">
    <location>
        <begin position="394"/>
        <end position="417"/>
    </location>
</feature>
<comment type="caution">
    <text evidence="9">The sequence shown here is derived from an EMBL/GenBank/DDBJ whole genome shotgun (WGS) entry which is preliminary data.</text>
</comment>
<feature type="transmembrane region" description="Helical" evidence="6">
    <location>
        <begin position="223"/>
        <end position="246"/>
    </location>
</feature>
<comment type="subcellular location">
    <subcellularLocation>
        <location evidence="1">Cell membrane</location>
        <topology evidence="1">Multi-pass membrane protein</topology>
    </subcellularLocation>
</comment>
<keyword evidence="4 6" id="KW-1133">Transmembrane helix</keyword>
<evidence type="ECO:0000313" key="9">
    <source>
        <dbReference type="EMBL" id="OHA90119.1"/>
    </source>
</evidence>
<evidence type="ECO:0000313" key="10">
    <source>
        <dbReference type="Proteomes" id="UP000178107"/>
    </source>
</evidence>
<feature type="transmembrane region" description="Helical" evidence="6">
    <location>
        <begin position="424"/>
        <end position="443"/>
    </location>
</feature>
<feature type="transmembrane region" description="Helical" evidence="6">
    <location>
        <begin position="54"/>
        <end position="73"/>
    </location>
</feature>
<dbReference type="Pfam" id="PF03772">
    <property type="entry name" value="Competence"/>
    <property type="match status" value="1"/>
</dbReference>
<accession>A0A1G2SZU7</accession>
<feature type="transmembrane region" description="Helical" evidence="6">
    <location>
        <begin position="266"/>
        <end position="296"/>
    </location>
</feature>
<feature type="transmembrane region" description="Helical" evidence="6">
    <location>
        <begin position="455"/>
        <end position="474"/>
    </location>
</feature>
<dbReference type="PANTHER" id="PTHR30619">
    <property type="entry name" value="DNA INTERNALIZATION/COMPETENCE PROTEIN COMEC/REC2"/>
    <property type="match status" value="1"/>
</dbReference>
<dbReference type="EMBL" id="MHVH01000006">
    <property type="protein sequence ID" value="OHA90119.1"/>
    <property type="molecule type" value="Genomic_DNA"/>
</dbReference>
<feature type="transmembrane region" description="Helical" evidence="6">
    <location>
        <begin position="332"/>
        <end position="351"/>
    </location>
</feature>
<dbReference type="InterPro" id="IPR004477">
    <property type="entry name" value="ComEC_N"/>
</dbReference>
<organism evidence="9 10">
    <name type="scientific">Candidatus Zambryskibacteria bacterium RIFCSPHIGHO2_01_FULL_46_25</name>
    <dbReference type="NCBI Taxonomy" id="1802738"/>
    <lineage>
        <taxon>Bacteria</taxon>
        <taxon>Candidatus Zambryskiibacteriota</taxon>
    </lineage>
</organism>
<proteinExistence type="predicted"/>
<feature type="domain" description="ComEC/Rec2-related protein" evidence="7">
    <location>
        <begin position="203"/>
        <end position="475"/>
    </location>
</feature>
<evidence type="ECO:0000259" key="7">
    <source>
        <dbReference type="Pfam" id="PF03772"/>
    </source>
</evidence>
<evidence type="ECO:0000256" key="3">
    <source>
        <dbReference type="ARBA" id="ARBA00022692"/>
    </source>
</evidence>
<dbReference type="GO" id="GO:0005886">
    <property type="term" value="C:plasma membrane"/>
    <property type="evidence" value="ECO:0007669"/>
    <property type="project" value="UniProtKB-SubCell"/>
</dbReference>
<dbReference type="AlphaFoldDB" id="A0A1G2SZU7"/>
<evidence type="ECO:0000256" key="6">
    <source>
        <dbReference type="SAM" id="Phobius"/>
    </source>
</evidence>
<evidence type="ECO:0000259" key="8">
    <source>
        <dbReference type="Pfam" id="PF13567"/>
    </source>
</evidence>
<evidence type="ECO:0000256" key="2">
    <source>
        <dbReference type="ARBA" id="ARBA00022475"/>
    </source>
</evidence>